<protein>
    <submittedName>
        <fullName evidence="8">ABC transporter permease</fullName>
    </submittedName>
</protein>
<keyword evidence="3 6" id="KW-0812">Transmembrane</keyword>
<evidence type="ECO:0000313" key="9">
    <source>
        <dbReference type="Proteomes" id="UP000308038"/>
    </source>
</evidence>
<evidence type="ECO:0000256" key="3">
    <source>
        <dbReference type="ARBA" id="ARBA00022692"/>
    </source>
</evidence>
<accession>A0ABY2QMU4</accession>
<evidence type="ECO:0000256" key="4">
    <source>
        <dbReference type="ARBA" id="ARBA00022989"/>
    </source>
</evidence>
<dbReference type="RefSeq" id="WP_125945269.1">
    <property type="nucleotide sequence ID" value="NZ_SSTI01000001.1"/>
</dbReference>
<evidence type="ECO:0000256" key="2">
    <source>
        <dbReference type="ARBA" id="ARBA00022475"/>
    </source>
</evidence>
<organism evidence="8 9">
    <name type="scientific">Sphingomonas olei</name>
    <dbReference type="NCBI Taxonomy" id="1886787"/>
    <lineage>
        <taxon>Bacteria</taxon>
        <taxon>Pseudomonadati</taxon>
        <taxon>Pseudomonadota</taxon>
        <taxon>Alphaproteobacteria</taxon>
        <taxon>Sphingomonadales</taxon>
        <taxon>Sphingomonadaceae</taxon>
        <taxon>Sphingomonas</taxon>
    </lineage>
</organism>
<comment type="subcellular location">
    <subcellularLocation>
        <location evidence="1">Cell membrane</location>
        <topology evidence="1">Multi-pass membrane protein</topology>
    </subcellularLocation>
</comment>
<name>A0ABY2QMU4_9SPHN</name>
<feature type="domain" description="ABC-2 type transporter transmembrane" evidence="7">
    <location>
        <begin position="22"/>
        <end position="355"/>
    </location>
</feature>
<dbReference type="Pfam" id="PF12698">
    <property type="entry name" value="ABC2_membrane_3"/>
    <property type="match status" value="1"/>
</dbReference>
<dbReference type="EMBL" id="SSTI01000001">
    <property type="protein sequence ID" value="THG42260.1"/>
    <property type="molecule type" value="Genomic_DNA"/>
</dbReference>
<dbReference type="Proteomes" id="UP000308038">
    <property type="component" value="Unassembled WGS sequence"/>
</dbReference>
<feature type="transmembrane region" description="Helical" evidence="6">
    <location>
        <begin position="336"/>
        <end position="356"/>
    </location>
</feature>
<evidence type="ECO:0000256" key="1">
    <source>
        <dbReference type="ARBA" id="ARBA00004651"/>
    </source>
</evidence>
<keyword evidence="4 6" id="KW-1133">Transmembrane helix</keyword>
<comment type="caution">
    <text evidence="8">The sequence shown here is derived from an EMBL/GenBank/DDBJ whole genome shotgun (WGS) entry which is preliminary data.</text>
</comment>
<evidence type="ECO:0000256" key="6">
    <source>
        <dbReference type="SAM" id="Phobius"/>
    </source>
</evidence>
<reference evidence="8 9" key="1">
    <citation type="submission" date="2019-04" db="EMBL/GenBank/DDBJ databases">
        <title>Microbes associate with the intestines of laboratory mice.</title>
        <authorList>
            <person name="Navarre W."/>
            <person name="Wong E."/>
            <person name="Huang K.C."/>
            <person name="Tropini C."/>
            <person name="Ng K."/>
            <person name="Yu B."/>
        </authorList>
    </citation>
    <scope>NUCLEOTIDE SEQUENCE [LARGE SCALE GENOMIC DNA]</scope>
    <source>
        <strain evidence="8 9">NM83_B4-11</strain>
    </source>
</reference>
<evidence type="ECO:0000259" key="7">
    <source>
        <dbReference type="Pfam" id="PF12698"/>
    </source>
</evidence>
<feature type="transmembrane region" description="Helical" evidence="6">
    <location>
        <begin position="214"/>
        <end position="239"/>
    </location>
</feature>
<evidence type="ECO:0000256" key="5">
    <source>
        <dbReference type="ARBA" id="ARBA00023136"/>
    </source>
</evidence>
<dbReference type="PANTHER" id="PTHR30294">
    <property type="entry name" value="MEMBRANE COMPONENT OF ABC TRANSPORTER YHHJ-RELATED"/>
    <property type="match status" value="1"/>
</dbReference>
<keyword evidence="2" id="KW-1003">Cell membrane</keyword>
<feature type="transmembrane region" description="Helical" evidence="6">
    <location>
        <begin position="251"/>
        <end position="270"/>
    </location>
</feature>
<dbReference type="InterPro" id="IPR051449">
    <property type="entry name" value="ABC-2_transporter_component"/>
</dbReference>
<proteinExistence type="predicted"/>
<dbReference type="PANTHER" id="PTHR30294:SF46">
    <property type="entry name" value="ABC TRANSPORTER PERMEASE"/>
    <property type="match status" value="1"/>
</dbReference>
<dbReference type="InterPro" id="IPR013525">
    <property type="entry name" value="ABC2_TM"/>
</dbReference>
<gene>
    <name evidence="8" type="ORF">E5988_02085</name>
</gene>
<feature type="transmembrane region" description="Helical" evidence="6">
    <location>
        <begin position="282"/>
        <end position="301"/>
    </location>
</feature>
<keyword evidence="9" id="KW-1185">Reference proteome</keyword>
<sequence length="370" mass="39939">MSFLRALEQTLLTIIRTRELLMLAVVSVLFYAVYYPAPYQQQTATDIALVVVDADRSPMSRALVRHLSDTRAVFVVVETGNLGEARELVRARKADGVVYLAPHLQQRVLSRGGGTGIALWLNGAYFVRAEAIGETLGQVALDALDELAQTVPAIARQRAPEVLVQPIFTTGGYRDYVFPAVANIILQQTLLAASARLVADRRQRGWTVMRRAEALGMLAAAVLVGVLTTGFYFGFVYWAQGVPRGGNMPGLLLAIPPFAVAVAGLGMVLGSLFRAGDDALKVLLPTSLPLLFLGGFAWPLYAMPQWLATGAWLSPATPATHLFIRFNQMGATLAEAWGPFCVMAGLAACYTAGFLWRVRRLNAEVCTGGA</sequence>
<evidence type="ECO:0000313" key="8">
    <source>
        <dbReference type="EMBL" id="THG42260.1"/>
    </source>
</evidence>
<keyword evidence="5 6" id="KW-0472">Membrane</keyword>
<dbReference type="Gene3D" id="3.40.1710.10">
    <property type="entry name" value="abc type-2 transporter like domain"/>
    <property type="match status" value="1"/>
</dbReference>
<feature type="transmembrane region" description="Helical" evidence="6">
    <location>
        <begin position="20"/>
        <end position="37"/>
    </location>
</feature>